<keyword evidence="2" id="KW-0472">Membrane</keyword>
<dbReference type="KEGG" id="psl:Psta_3566"/>
<keyword evidence="4" id="KW-1185">Reference proteome</keyword>
<keyword evidence="1" id="KW-0175">Coiled coil</keyword>
<dbReference type="EMBL" id="CP001848">
    <property type="protein sequence ID" value="ADB18227.1"/>
    <property type="molecule type" value="Genomic_DNA"/>
</dbReference>
<evidence type="ECO:0000256" key="1">
    <source>
        <dbReference type="SAM" id="Coils"/>
    </source>
</evidence>
<keyword evidence="2" id="KW-1133">Transmembrane helix</keyword>
<evidence type="ECO:0000313" key="3">
    <source>
        <dbReference type="EMBL" id="ADB18227.1"/>
    </source>
</evidence>
<protein>
    <submittedName>
        <fullName evidence="3">Uncharacterized protein</fullName>
    </submittedName>
</protein>
<accession>D2QZ35</accession>
<sequence length="200" mass="21708" precursor="true">MNRAYILVAGIGIAAALVFGFMALRSMQGVAEDLQAAATRIGESQALASTSDPQPGPTSLDAQINDLNRKLDRSIDRVRTIKDGIQLSAAKGDTLTSLSEAQALIQLLQSENKRAIELHDSTQASADELRSKYEAKIAEAAAKLESAGKKKQGLSFEFATSVISILTTISTLLMAWRKEFRESDQMRLQLAKLQKELDAK</sequence>
<dbReference type="Proteomes" id="UP000001887">
    <property type="component" value="Chromosome"/>
</dbReference>
<dbReference type="AlphaFoldDB" id="D2QZ35"/>
<evidence type="ECO:0000256" key="2">
    <source>
        <dbReference type="SAM" id="Phobius"/>
    </source>
</evidence>
<gene>
    <name evidence="3" type="ordered locus">Psta_3566</name>
</gene>
<feature type="transmembrane region" description="Helical" evidence="2">
    <location>
        <begin position="154"/>
        <end position="176"/>
    </location>
</feature>
<organism evidence="3 4">
    <name type="scientific">Pirellula staleyi (strain ATCC 27377 / DSM 6068 / ICPB 4128)</name>
    <name type="common">Pirella staleyi</name>
    <dbReference type="NCBI Taxonomy" id="530564"/>
    <lineage>
        <taxon>Bacteria</taxon>
        <taxon>Pseudomonadati</taxon>
        <taxon>Planctomycetota</taxon>
        <taxon>Planctomycetia</taxon>
        <taxon>Pirellulales</taxon>
        <taxon>Pirellulaceae</taxon>
        <taxon>Pirellula</taxon>
    </lineage>
</organism>
<reference evidence="3 4" key="1">
    <citation type="journal article" date="2009" name="Stand. Genomic Sci.">
        <title>Complete genome sequence of Pirellula staleyi type strain (ATCC 27377).</title>
        <authorList>
            <person name="Clum A."/>
            <person name="Tindall B.J."/>
            <person name="Sikorski J."/>
            <person name="Ivanova N."/>
            <person name="Mavrommatis K."/>
            <person name="Lucas S."/>
            <person name="Glavina del Rio T."/>
            <person name="Nolan M."/>
            <person name="Chen F."/>
            <person name="Tice H."/>
            <person name="Pitluck S."/>
            <person name="Cheng J.F."/>
            <person name="Chertkov O."/>
            <person name="Brettin T."/>
            <person name="Han C."/>
            <person name="Detter J.C."/>
            <person name="Kuske C."/>
            <person name="Bruce D."/>
            <person name="Goodwin L."/>
            <person name="Ovchinikova G."/>
            <person name="Pati A."/>
            <person name="Mikhailova N."/>
            <person name="Chen A."/>
            <person name="Palaniappan K."/>
            <person name="Land M."/>
            <person name="Hauser L."/>
            <person name="Chang Y.J."/>
            <person name="Jeffries C.D."/>
            <person name="Chain P."/>
            <person name="Rohde M."/>
            <person name="Goker M."/>
            <person name="Bristow J."/>
            <person name="Eisen J.A."/>
            <person name="Markowitz V."/>
            <person name="Hugenholtz P."/>
            <person name="Kyrpides N.C."/>
            <person name="Klenk H.P."/>
            <person name="Lapidus A."/>
        </authorList>
    </citation>
    <scope>NUCLEOTIDE SEQUENCE [LARGE SCALE GENOMIC DNA]</scope>
    <source>
        <strain evidence="4">ATCC 27377 / DSM 6068 / ICPB 4128</strain>
    </source>
</reference>
<feature type="coiled-coil region" evidence="1">
    <location>
        <begin position="98"/>
        <end position="150"/>
    </location>
</feature>
<evidence type="ECO:0000313" key="4">
    <source>
        <dbReference type="Proteomes" id="UP000001887"/>
    </source>
</evidence>
<proteinExistence type="predicted"/>
<dbReference type="HOGENOM" id="CLU_1365151_0_0_0"/>
<name>D2QZ35_PIRSD</name>
<feature type="transmembrane region" description="Helical" evidence="2">
    <location>
        <begin position="6"/>
        <end position="24"/>
    </location>
</feature>
<keyword evidence="2" id="KW-0812">Transmembrane</keyword>